<proteinExistence type="predicted"/>
<comment type="cofactor">
    <cofactor evidence="1">
        <name>Mg(2+)</name>
        <dbReference type="ChEBI" id="CHEBI:18420"/>
    </cofactor>
</comment>
<name>X0WP30_9ZZZZ</name>
<feature type="non-terminal residue" evidence="6">
    <location>
        <position position="97"/>
    </location>
</feature>
<organism evidence="6">
    <name type="scientific">marine sediment metagenome</name>
    <dbReference type="NCBI Taxonomy" id="412755"/>
    <lineage>
        <taxon>unclassified sequences</taxon>
        <taxon>metagenomes</taxon>
        <taxon>ecological metagenomes</taxon>
    </lineage>
</organism>
<accession>X0WP30</accession>
<evidence type="ECO:0000256" key="4">
    <source>
        <dbReference type="ARBA" id="ARBA00022842"/>
    </source>
</evidence>
<evidence type="ECO:0000256" key="2">
    <source>
        <dbReference type="ARBA" id="ARBA00022723"/>
    </source>
</evidence>
<evidence type="ECO:0000256" key="1">
    <source>
        <dbReference type="ARBA" id="ARBA00001946"/>
    </source>
</evidence>
<dbReference type="GO" id="GO:0046872">
    <property type="term" value="F:metal ion binding"/>
    <property type="evidence" value="ECO:0007669"/>
    <property type="project" value="UniProtKB-KW"/>
</dbReference>
<reference evidence="6" key="1">
    <citation type="journal article" date="2014" name="Front. Microbiol.">
        <title>High frequency of phylogenetically diverse reductive dehalogenase-homologous genes in deep subseafloor sedimentary metagenomes.</title>
        <authorList>
            <person name="Kawai M."/>
            <person name="Futagami T."/>
            <person name="Toyoda A."/>
            <person name="Takaki Y."/>
            <person name="Nishi S."/>
            <person name="Hori S."/>
            <person name="Arai W."/>
            <person name="Tsubouchi T."/>
            <person name="Morono Y."/>
            <person name="Uchiyama I."/>
            <person name="Ito T."/>
            <person name="Fujiyama A."/>
            <person name="Inagaki F."/>
            <person name="Takami H."/>
        </authorList>
    </citation>
    <scope>NUCLEOTIDE SEQUENCE</scope>
    <source>
        <strain evidence="6">Expedition CK06-06</strain>
    </source>
</reference>
<keyword evidence="4" id="KW-0460">Magnesium</keyword>
<dbReference type="InterPro" id="IPR011330">
    <property type="entry name" value="Glyco_hydro/deAcase_b/a-brl"/>
</dbReference>
<dbReference type="Gene3D" id="3.20.20.370">
    <property type="entry name" value="Glycoside hydrolase/deacetylase"/>
    <property type="match status" value="1"/>
</dbReference>
<dbReference type="Pfam" id="PF04794">
    <property type="entry name" value="YdjC"/>
    <property type="match status" value="1"/>
</dbReference>
<evidence type="ECO:0008006" key="7">
    <source>
        <dbReference type="Google" id="ProtNLM"/>
    </source>
</evidence>
<dbReference type="GO" id="GO:0005975">
    <property type="term" value="P:carbohydrate metabolic process"/>
    <property type="evidence" value="ECO:0007669"/>
    <property type="project" value="InterPro"/>
</dbReference>
<dbReference type="SUPFAM" id="SSF88713">
    <property type="entry name" value="Glycoside hydrolase/deacetylase"/>
    <property type="match status" value="1"/>
</dbReference>
<evidence type="ECO:0000313" key="6">
    <source>
        <dbReference type="EMBL" id="GAG26278.1"/>
    </source>
</evidence>
<keyword evidence="2" id="KW-0479">Metal-binding</keyword>
<evidence type="ECO:0000256" key="5">
    <source>
        <dbReference type="ARBA" id="ARBA00023277"/>
    </source>
</evidence>
<keyword evidence="5" id="KW-0119">Carbohydrate metabolism</keyword>
<comment type="caution">
    <text evidence="6">The sequence shown here is derived from an EMBL/GenBank/DDBJ whole genome shotgun (WGS) entry which is preliminary data.</text>
</comment>
<protein>
    <recommendedName>
        <fullName evidence="7">ChbG/HpnK family deacetylase</fullName>
    </recommendedName>
</protein>
<dbReference type="AlphaFoldDB" id="X0WP30"/>
<dbReference type="GO" id="GO:0016787">
    <property type="term" value="F:hydrolase activity"/>
    <property type="evidence" value="ECO:0007669"/>
    <property type="project" value="UniProtKB-KW"/>
</dbReference>
<dbReference type="EMBL" id="BARS01034809">
    <property type="protein sequence ID" value="GAG26278.1"/>
    <property type="molecule type" value="Genomic_DNA"/>
</dbReference>
<gene>
    <name evidence="6" type="ORF">S01H1_53734</name>
</gene>
<sequence>MTATLAERLGFEATDRVAIVHCDDIGMCQAANEGAFEALANGPATCGSVMVPCPWFGDAPERARAKPELDLGVHLTLNAEWPQYRWAPVAGASALPS</sequence>
<keyword evidence="3" id="KW-0378">Hydrolase</keyword>
<dbReference type="InterPro" id="IPR006879">
    <property type="entry name" value="YdjC-like"/>
</dbReference>
<evidence type="ECO:0000256" key="3">
    <source>
        <dbReference type="ARBA" id="ARBA00022801"/>
    </source>
</evidence>